<protein>
    <submittedName>
        <fullName evidence="1">Uncharacterized protein</fullName>
    </submittedName>
</protein>
<keyword evidence="2" id="KW-1185">Reference proteome</keyword>
<dbReference type="Proteomes" id="UP000183561">
    <property type="component" value="Unassembled WGS sequence"/>
</dbReference>
<name>A0A1H5ENS7_9NOCA</name>
<sequence length="104" mass="11922">MATVRLSLDANEVYVRLKNASNGIDAYVFNEVSRVIQGLKDDPEQDWLTRMRNFGEAVPGMFGVMIGTPVGVERDVMVWWKYHPYDVGPTDVVRILDITLDYKR</sequence>
<gene>
    <name evidence="1" type="ORF">SAMN04490239_9309</name>
</gene>
<proteinExistence type="predicted"/>
<reference evidence="2" key="1">
    <citation type="submission" date="2016-10" db="EMBL/GenBank/DDBJ databases">
        <authorList>
            <person name="Varghese N."/>
            <person name="Submissions S."/>
        </authorList>
    </citation>
    <scope>NUCLEOTIDE SEQUENCE [LARGE SCALE GENOMIC DNA]</scope>
    <source>
        <strain evidence="2">DSM 44498</strain>
    </source>
</reference>
<organism evidence="1 2">
    <name type="scientific">Rhodococcus koreensis</name>
    <dbReference type="NCBI Taxonomy" id="99653"/>
    <lineage>
        <taxon>Bacteria</taxon>
        <taxon>Bacillati</taxon>
        <taxon>Actinomycetota</taxon>
        <taxon>Actinomycetes</taxon>
        <taxon>Mycobacteriales</taxon>
        <taxon>Nocardiaceae</taxon>
        <taxon>Rhodococcus</taxon>
    </lineage>
</organism>
<dbReference type="RefSeq" id="WP_143051531.1">
    <property type="nucleotide sequence ID" value="NZ_FNSV01000006.1"/>
</dbReference>
<accession>A0A1H5ENS7</accession>
<evidence type="ECO:0000313" key="2">
    <source>
        <dbReference type="Proteomes" id="UP000183561"/>
    </source>
</evidence>
<dbReference type="EMBL" id="FNSV01000006">
    <property type="protein sequence ID" value="SED92823.1"/>
    <property type="molecule type" value="Genomic_DNA"/>
</dbReference>
<evidence type="ECO:0000313" key="1">
    <source>
        <dbReference type="EMBL" id="SED92823.1"/>
    </source>
</evidence>
<dbReference type="AlphaFoldDB" id="A0A1H5ENS7"/>